<dbReference type="OrthoDB" id="1041001at2759"/>
<dbReference type="InterPro" id="IPR044997">
    <property type="entry name" value="F-box_plant"/>
</dbReference>
<dbReference type="SUPFAM" id="SSF81383">
    <property type="entry name" value="F-box domain"/>
    <property type="match status" value="1"/>
</dbReference>
<keyword evidence="5" id="KW-1185">Reference proteome</keyword>
<feature type="domain" description="F-box" evidence="2">
    <location>
        <begin position="37"/>
        <end position="72"/>
    </location>
</feature>
<evidence type="ECO:0000256" key="1">
    <source>
        <dbReference type="SAM" id="MobiDB-lite"/>
    </source>
</evidence>
<evidence type="ECO:0000313" key="5">
    <source>
        <dbReference type="Proteomes" id="UP000467841"/>
    </source>
</evidence>
<dbReference type="InterPro" id="IPR036047">
    <property type="entry name" value="F-box-like_dom_sf"/>
</dbReference>
<comment type="caution">
    <text evidence="4">The sequence shown here is derived from an EMBL/GenBank/DDBJ whole genome shotgun (WGS) entry which is preliminary data.</text>
</comment>
<dbReference type="InterPro" id="IPR001810">
    <property type="entry name" value="F-box_dom"/>
</dbReference>
<sequence>MADERRERDGATNNTVKNPNDRKIKGVDNSIEDGDFISSMPDEILHHILTSIPTDLAIRTSVLSKRWRHVWCETPCLYINDFRSQAINQTLNSYRAPTIMSFDLRMRLDHTAPQIDSWISFAMSRNVQKLSVNFGIRNETYNFQDFFYLSSSLEQLNVSFNDMVPGCTVSWKSLKNLSLSFCKLGDESIAKILSGSPKLESLRLYFCDSVHRLDLTKSLSLKTLEIVRSGSGNDSRQVEIIAPHIQYLRLKNSYPPCTLVNVSSLTEADLDSCSNIMYMYRYFSSRAEFVQTVVLKMLENLENVEKLTLRRSVLQILSLAEVCGVPFPTLKVQTLIVKTMLVRSVMHGIARLLQNSPGLKKLIVHATNSDIIPDMHLDHYMNSQGIYLYKCWRSEYKIFPRDGHFHHVTPELLASLVKLVLRNAKPLETVVVRLFKPCSSQDAKLFEELTGMARTLSHNNNVSIVIKRSSD</sequence>
<dbReference type="Pfam" id="PF23622">
    <property type="entry name" value="LRR_At1g61320_AtMIF1"/>
    <property type="match status" value="1"/>
</dbReference>
<accession>A0A6D2LER3</accession>
<dbReference type="Pfam" id="PF00646">
    <property type="entry name" value="F-box"/>
    <property type="match status" value="1"/>
</dbReference>
<evidence type="ECO:0000313" key="4">
    <source>
        <dbReference type="EMBL" id="CAA7058628.1"/>
    </source>
</evidence>
<dbReference type="Gene3D" id="3.80.10.10">
    <property type="entry name" value="Ribonuclease Inhibitor"/>
    <property type="match status" value="1"/>
</dbReference>
<feature type="compositionally biased region" description="Basic and acidic residues" evidence="1">
    <location>
        <begin position="1"/>
        <end position="10"/>
    </location>
</feature>
<dbReference type="InterPro" id="IPR032675">
    <property type="entry name" value="LRR_dom_sf"/>
</dbReference>
<organism evidence="4 5">
    <name type="scientific">Microthlaspi erraticum</name>
    <dbReference type="NCBI Taxonomy" id="1685480"/>
    <lineage>
        <taxon>Eukaryota</taxon>
        <taxon>Viridiplantae</taxon>
        <taxon>Streptophyta</taxon>
        <taxon>Embryophyta</taxon>
        <taxon>Tracheophyta</taxon>
        <taxon>Spermatophyta</taxon>
        <taxon>Magnoliopsida</taxon>
        <taxon>eudicotyledons</taxon>
        <taxon>Gunneridae</taxon>
        <taxon>Pentapetalae</taxon>
        <taxon>rosids</taxon>
        <taxon>malvids</taxon>
        <taxon>Brassicales</taxon>
        <taxon>Brassicaceae</taxon>
        <taxon>Coluteocarpeae</taxon>
        <taxon>Microthlaspi</taxon>
    </lineage>
</organism>
<proteinExistence type="predicted"/>
<dbReference type="AlphaFoldDB" id="A0A6D2LER3"/>
<feature type="domain" description="At1g61320/AtMIF1 LRR" evidence="3">
    <location>
        <begin position="109"/>
        <end position="319"/>
    </location>
</feature>
<evidence type="ECO:0000259" key="2">
    <source>
        <dbReference type="Pfam" id="PF00646"/>
    </source>
</evidence>
<reference evidence="4" key="1">
    <citation type="submission" date="2020-01" db="EMBL/GenBank/DDBJ databases">
        <authorList>
            <person name="Mishra B."/>
        </authorList>
    </citation>
    <scope>NUCLEOTIDE SEQUENCE [LARGE SCALE GENOMIC DNA]</scope>
</reference>
<dbReference type="Gene3D" id="1.20.1280.50">
    <property type="match status" value="1"/>
</dbReference>
<dbReference type="EMBL" id="CACVBM020001729">
    <property type="protein sequence ID" value="CAA7058628.1"/>
    <property type="molecule type" value="Genomic_DNA"/>
</dbReference>
<dbReference type="InterPro" id="IPR053781">
    <property type="entry name" value="F-box_AtFBL13-like"/>
</dbReference>
<gene>
    <name evidence="4" type="ORF">MERR_LOCUS45864</name>
</gene>
<name>A0A6D2LER3_9BRAS</name>
<dbReference type="PANTHER" id="PTHR32153">
    <property type="entry name" value="OJ000223_09.16 PROTEIN"/>
    <property type="match status" value="1"/>
</dbReference>
<dbReference type="SUPFAM" id="SSF52047">
    <property type="entry name" value="RNI-like"/>
    <property type="match status" value="1"/>
</dbReference>
<dbReference type="CDD" id="cd22160">
    <property type="entry name" value="F-box_AtFBL13-like"/>
    <property type="match status" value="1"/>
</dbReference>
<dbReference type="InterPro" id="IPR055357">
    <property type="entry name" value="LRR_At1g61320_AtMIF1"/>
</dbReference>
<feature type="region of interest" description="Disordered" evidence="1">
    <location>
        <begin position="1"/>
        <end position="26"/>
    </location>
</feature>
<protein>
    <submittedName>
        <fullName evidence="4">Uncharacterized protein</fullName>
    </submittedName>
</protein>
<dbReference type="Proteomes" id="UP000467841">
    <property type="component" value="Unassembled WGS sequence"/>
</dbReference>
<evidence type="ECO:0000259" key="3">
    <source>
        <dbReference type="Pfam" id="PF23622"/>
    </source>
</evidence>